<dbReference type="RefSeq" id="WP_139011386.1">
    <property type="nucleotide sequence ID" value="NZ_VBSN01000027.1"/>
</dbReference>
<accession>A0A5M8R111</accession>
<dbReference type="InterPro" id="IPR002514">
    <property type="entry name" value="Transposase_8"/>
</dbReference>
<keyword evidence="2" id="KW-1185">Reference proteome</keyword>
<dbReference type="Proteomes" id="UP000323994">
    <property type="component" value="Unassembled WGS sequence"/>
</dbReference>
<evidence type="ECO:0000313" key="1">
    <source>
        <dbReference type="EMBL" id="KAA6440373.1"/>
    </source>
</evidence>
<name>A0A5M8R111_9BACT</name>
<organism evidence="1 2">
    <name type="scientific">Dyadobacter flavalbus</name>
    <dbReference type="NCBI Taxonomy" id="2579942"/>
    <lineage>
        <taxon>Bacteria</taxon>
        <taxon>Pseudomonadati</taxon>
        <taxon>Bacteroidota</taxon>
        <taxon>Cytophagia</taxon>
        <taxon>Cytophagales</taxon>
        <taxon>Spirosomataceae</taxon>
        <taxon>Dyadobacter</taxon>
    </lineage>
</organism>
<proteinExistence type="predicted"/>
<dbReference type="Pfam" id="PF01527">
    <property type="entry name" value="HTH_Tnp_1"/>
    <property type="match status" value="1"/>
</dbReference>
<dbReference type="AlphaFoldDB" id="A0A5M8R111"/>
<dbReference type="EMBL" id="VBSN01000027">
    <property type="protein sequence ID" value="KAA6440373.1"/>
    <property type="molecule type" value="Genomic_DNA"/>
</dbReference>
<dbReference type="OrthoDB" id="1495855at2"/>
<gene>
    <name evidence="1" type="ORF">FEM33_07160</name>
</gene>
<dbReference type="GO" id="GO:0006313">
    <property type="term" value="P:DNA transposition"/>
    <property type="evidence" value="ECO:0007669"/>
    <property type="project" value="InterPro"/>
</dbReference>
<sequence>MAILKQYEGSREAMDVCREYDIFKSTLFNWRKKPRFHPH</sequence>
<dbReference type="GO" id="GO:0003677">
    <property type="term" value="F:DNA binding"/>
    <property type="evidence" value="ECO:0007669"/>
    <property type="project" value="InterPro"/>
</dbReference>
<comment type="caution">
    <text evidence="1">The sequence shown here is derived from an EMBL/GenBank/DDBJ whole genome shotgun (WGS) entry which is preliminary data.</text>
</comment>
<evidence type="ECO:0000313" key="2">
    <source>
        <dbReference type="Proteomes" id="UP000323994"/>
    </source>
</evidence>
<reference evidence="1 2" key="1">
    <citation type="submission" date="2019-05" db="EMBL/GenBank/DDBJ databases">
        <authorList>
            <person name="Qu J.-H."/>
        </authorList>
    </citation>
    <scope>NUCLEOTIDE SEQUENCE [LARGE SCALE GENOMIC DNA]</scope>
    <source>
        <strain evidence="1 2">NS28</strain>
    </source>
</reference>
<protein>
    <submittedName>
        <fullName evidence="1">Transposase</fullName>
    </submittedName>
</protein>
<dbReference type="GO" id="GO:0004803">
    <property type="term" value="F:transposase activity"/>
    <property type="evidence" value="ECO:0007669"/>
    <property type="project" value="InterPro"/>
</dbReference>